<evidence type="ECO:0000313" key="1">
    <source>
        <dbReference type="EMBL" id="CAG9323520.1"/>
    </source>
</evidence>
<protein>
    <submittedName>
        <fullName evidence="1">Uncharacterized protein</fullName>
    </submittedName>
</protein>
<keyword evidence="2" id="KW-1185">Reference proteome</keyword>
<accession>A0AAU9JHD2</accession>
<dbReference type="AlphaFoldDB" id="A0AAU9JHD2"/>
<sequence length="166" mass="19152">MMIIEFPLLEKNMWEIVSKNPVISFTRANFVNSHIDMPQPIAAARNCPHGEKAIAAISLTGTIPSSSCFSIFHKVNSLFLHKVAAWLLSGEIRIADIEFLYHWAFFDWIKHFKLKLLILSFDPAEIKYLPQGEKQSVSILWPNFLKTLISFHFIKLHILILEFLSQ</sequence>
<dbReference type="EMBL" id="CAJZBQ010000034">
    <property type="protein sequence ID" value="CAG9323520.1"/>
    <property type="molecule type" value="Genomic_DNA"/>
</dbReference>
<name>A0AAU9JHD2_9CILI</name>
<proteinExistence type="predicted"/>
<gene>
    <name evidence="1" type="ORF">BSTOLATCC_MIC34169</name>
</gene>
<organism evidence="1 2">
    <name type="scientific">Blepharisma stoltei</name>
    <dbReference type="NCBI Taxonomy" id="1481888"/>
    <lineage>
        <taxon>Eukaryota</taxon>
        <taxon>Sar</taxon>
        <taxon>Alveolata</taxon>
        <taxon>Ciliophora</taxon>
        <taxon>Postciliodesmatophora</taxon>
        <taxon>Heterotrichea</taxon>
        <taxon>Heterotrichida</taxon>
        <taxon>Blepharismidae</taxon>
        <taxon>Blepharisma</taxon>
    </lineage>
</organism>
<dbReference type="Proteomes" id="UP001162131">
    <property type="component" value="Unassembled WGS sequence"/>
</dbReference>
<reference evidence="1" key="1">
    <citation type="submission" date="2021-09" db="EMBL/GenBank/DDBJ databases">
        <authorList>
            <consortium name="AG Swart"/>
            <person name="Singh M."/>
            <person name="Singh A."/>
            <person name="Seah K."/>
            <person name="Emmerich C."/>
        </authorList>
    </citation>
    <scope>NUCLEOTIDE SEQUENCE</scope>
    <source>
        <strain evidence="1">ATCC30299</strain>
    </source>
</reference>
<comment type="caution">
    <text evidence="1">The sequence shown here is derived from an EMBL/GenBank/DDBJ whole genome shotgun (WGS) entry which is preliminary data.</text>
</comment>
<evidence type="ECO:0000313" key="2">
    <source>
        <dbReference type="Proteomes" id="UP001162131"/>
    </source>
</evidence>